<dbReference type="EMBL" id="JAHZIJ010000004">
    <property type="protein sequence ID" value="MBW7474839.1"/>
    <property type="molecule type" value="Genomic_DNA"/>
</dbReference>
<name>A0ABS7D4K0_9BACL</name>
<evidence type="ECO:0000313" key="2">
    <source>
        <dbReference type="Proteomes" id="UP000812277"/>
    </source>
</evidence>
<keyword evidence="1" id="KW-0238">DNA-binding</keyword>
<gene>
    <name evidence="1" type="ORF">K0T92_08785</name>
</gene>
<dbReference type="RefSeq" id="WP_219872069.1">
    <property type="nucleotide sequence ID" value="NZ_JAHZIJ010000004.1"/>
</dbReference>
<dbReference type="PANTHER" id="PTHR30528:SF0">
    <property type="entry name" value="CYTOPLASMIC PROTEIN"/>
    <property type="match status" value="1"/>
</dbReference>
<protein>
    <submittedName>
        <fullName evidence="1">Winged helix DNA-binding domain-containing protein</fullName>
    </submittedName>
</protein>
<comment type="caution">
    <text evidence="1">The sequence shown here is derived from an EMBL/GenBank/DDBJ whole genome shotgun (WGS) entry which is preliminary data.</text>
</comment>
<dbReference type="InterPro" id="IPR009351">
    <property type="entry name" value="AlkZ-like"/>
</dbReference>
<accession>A0ABS7D4K0</accession>
<evidence type="ECO:0000313" key="1">
    <source>
        <dbReference type="EMBL" id="MBW7474839.1"/>
    </source>
</evidence>
<sequence>MIQLTNRQARQFLLLKHGLLGEYQFTGKQGVLDFVRQVGCIQYDPIDVCGKNAELVLQSRIKGFTKNMLDELLYKDRFLIDYPDKNLAIFPIEDWPYFDRYRQAARQHAKRYPEMEALTEQIRTHIQSHGALSSDDLKLDGNFAWRSAIHWSGGNNTSRSVLEQMYSTGELIIHHKKGTRKYYDIAEKYIHPNLMNASEPLESDLEHHKWRVLRRIGAIGLLWDRASDAWLNIWGLKAEQRNEVFRQLLHEARIVAVAVEQMKDTLYCRAEDLLLIEAVLQNPEPKLRCELIAPLDNLIWDRKLINQLFGFDYTWEIYTPAIKRKFGYYVLPLLYGESLIGRAEVIVERKTGTLVVKNIWYENGIKPTKQLRIALNICFQNFALFNGCETISAESKSKILGMQSGIMP</sequence>
<proteinExistence type="predicted"/>
<organism evidence="1 2">
    <name type="scientific">Paenibacillus oenotherae</name>
    <dbReference type="NCBI Taxonomy" id="1435645"/>
    <lineage>
        <taxon>Bacteria</taxon>
        <taxon>Bacillati</taxon>
        <taxon>Bacillota</taxon>
        <taxon>Bacilli</taxon>
        <taxon>Bacillales</taxon>
        <taxon>Paenibacillaceae</taxon>
        <taxon>Paenibacillus</taxon>
    </lineage>
</organism>
<dbReference type="PANTHER" id="PTHR30528">
    <property type="entry name" value="CYTOPLASMIC PROTEIN"/>
    <property type="match status" value="1"/>
</dbReference>
<keyword evidence="2" id="KW-1185">Reference proteome</keyword>
<dbReference type="Proteomes" id="UP000812277">
    <property type="component" value="Unassembled WGS sequence"/>
</dbReference>
<dbReference type="Pfam" id="PF06224">
    <property type="entry name" value="AlkZ-like"/>
    <property type="match status" value="1"/>
</dbReference>
<reference evidence="1 2" key="1">
    <citation type="submission" date="2021-07" db="EMBL/GenBank/DDBJ databases">
        <title>Paenibacillus radiodurans sp. nov., isolated from the southeastern edge of Tengger Desert.</title>
        <authorList>
            <person name="Zhang G."/>
        </authorList>
    </citation>
    <scope>NUCLEOTIDE SEQUENCE [LARGE SCALE GENOMIC DNA]</scope>
    <source>
        <strain evidence="1 2">DT7-4</strain>
    </source>
</reference>
<dbReference type="GO" id="GO:0003677">
    <property type="term" value="F:DNA binding"/>
    <property type="evidence" value="ECO:0007669"/>
    <property type="project" value="UniProtKB-KW"/>
</dbReference>